<feature type="domain" description="FAD dependent oxidoreductase" evidence="9">
    <location>
        <begin position="36"/>
        <end position="407"/>
    </location>
</feature>
<evidence type="ECO:0000256" key="1">
    <source>
        <dbReference type="ARBA" id="ARBA00001974"/>
    </source>
</evidence>
<keyword evidence="3" id="KW-0274">FAD</keyword>
<keyword evidence="2" id="KW-0285">Flavoprotein</keyword>
<dbReference type="GO" id="GO:0047545">
    <property type="term" value="F:(S)-2-hydroxyglutarate dehydrogenase activity"/>
    <property type="evidence" value="ECO:0007669"/>
    <property type="project" value="UniProtKB-EC"/>
</dbReference>
<evidence type="ECO:0000313" key="10">
    <source>
        <dbReference type="EMBL" id="PGH03772.1"/>
    </source>
</evidence>
<evidence type="ECO:0000259" key="9">
    <source>
        <dbReference type="Pfam" id="PF01266"/>
    </source>
</evidence>
<dbReference type="STRING" id="1447883.A0A2B7X4W3"/>
<dbReference type="Gene3D" id="3.50.50.60">
    <property type="entry name" value="FAD/NAD(P)-binding domain"/>
    <property type="match status" value="1"/>
</dbReference>
<sequence>MLIPSNLRQPSRFKLLCQHARSFSSSRSLNADVTHIVIGAGVVGLAVARQLARREGTSTLVVERHGTIGMETSSRNSEVIHAGLYYPPTSLKTQLCIEGKQMLYDLCSAQSIPHKTTKKWIIAQNESQWSACLKLHEHACNIGVPTRFIAPQEAKQREPGVCARAGILESPTTGIVDSHALMTYLQADFEDRGGDVALHTTVNRIKVLDGGKGGYKLYTNPTDRASTVEGEEDSITAETIINCAGNFACEINNMVLPPSRHRTAYFAKGNYFSYASSHPKPSTLLYPAPQAGLGGLGTHLTLDMAGRVRFGPDVEWVDDPNDLKPNPAHLNLAISAIQEYLPAIDTGAIDLDYCGIRPKLAPAAPSTGLSSFQDFIIQKEEGVEGFVNLLGIESPGLTSSLAIAEMVDGLLYK</sequence>
<dbReference type="Gene3D" id="3.30.9.10">
    <property type="entry name" value="D-Amino Acid Oxidase, subunit A, domain 2"/>
    <property type="match status" value="1"/>
</dbReference>
<dbReference type="SUPFAM" id="SSF51905">
    <property type="entry name" value="FAD/NAD(P)-binding domain"/>
    <property type="match status" value="1"/>
</dbReference>
<evidence type="ECO:0000313" key="11">
    <source>
        <dbReference type="Proteomes" id="UP000224634"/>
    </source>
</evidence>
<comment type="catalytic activity">
    <reaction evidence="5">
        <text>(S)-2-hydroxyglutarate + A = 2-oxoglutarate + AH2</text>
        <dbReference type="Rhea" id="RHEA:21252"/>
        <dbReference type="ChEBI" id="CHEBI:13193"/>
        <dbReference type="ChEBI" id="CHEBI:16782"/>
        <dbReference type="ChEBI" id="CHEBI:16810"/>
        <dbReference type="ChEBI" id="CHEBI:17499"/>
        <dbReference type="EC" id="1.1.99.2"/>
    </reaction>
</comment>
<evidence type="ECO:0000256" key="5">
    <source>
        <dbReference type="ARBA" id="ARBA00036066"/>
    </source>
</evidence>
<dbReference type="InterPro" id="IPR036188">
    <property type="entry name" value="FAD/NAD-bd_sf"/>
</dbReference>
<comment type="caution">
    <text evidence="10">The sequence shown here is derived from an EMBL/GenBank/DDBJ whole genome shotgun (WGS) entry which is preliminary data.</text>
</comment>
<evidence type="ECO:0000256" key="2">
    <source>
        <dbReference type="ARBA" id="ARBA00022630"/>
    </source>
</evidence>
<dbReference type="PANTHER" id="PTHR43104">
    <property type="entry name" value="L-2-HYDROXYGLUTARATE DEHYDROGENASE, MITOCHONDRIAL"/>
    <property type="match status" value="1"/>
</dbReference>
<accession>A0A2B7X4W3</accession>
<dbReference type="EMBL" id="PDNA01000207">
    <property type="protein sequence ID" value="PGH03772.1"/>
    <property type="molecule type" value="Genomic_DNA"/>
</dbReference>
<protein>
    <recommendedName>
        <fullName evidence="8">L-2-hydroxyglutarate dehydrogenase, mitochondrial</fullName>
        <ecNumber evidence="7">1.1.99.2</ecNumber>
    </recommendedName>
</protein>
<dbReference type="EC" id="1.1.99.2" evidence="7"/>
<evidence type="ECO:0000256" key="4">
    <source>
        <dbReference type="ARBA" id="ARBA00023002"/>
    </source>
</evidence>
<gene>
    <name evidence="10" type="ORF">AJ80_08642</name>
</gene>
<dbReference type="AlphaFoldDB" id="A0A2B7X4W3"/>
<reference evidence="10 11" key="1">
    <citation type="submission" date="2017-10" db="EMBL/GenBank/DDBJ databases">
        <title>Comparative genomics in systemic dimorphic fungi from Ajellomycetaceae.</title>
        <authorList>
            <person name="Munoz J.F."/>
            <person name="Mcewen J.G."/>
            <person name="Clay O.K."/>
            <person name="Cuomo C.A."/>
        </authorList>
    </citation>
    <scope>NUCLEOTIDE SEQUENCE [LARGE SCALE GENOMIC DNA]</scope>
    <source>
        <strain evidence="10 11">UAMH7299</strain>
    </source>
</reference>
<dbReference type="InterPro" id="IPR006076">
    <property type="entry name" value="FAD-dep_OxRdtase"/>
</dbReference>
<proteinExistence type="inferred from homology"/>
<keyword evidence="11" id="KW-1185">Reference proteome</keyword>
<dbReference type="Pfam" id="PF01266">
    <property type="entry name" value="DAO"/>
    <property type="match status" value="1"/>
</dbReference>
<evidence type="ECO:0000256" key="7">
    <source>
        <dbReference type="ARBA" id="ARBA00038878"/>
    </source>
</evidence>
<name>A0A2B7X4W3_POLH7</name>
<dbReference type="PANTHER" id="PTHR43104:SF4">
    <property type="entry name" value="L-2-HYDROXYGLUTARATE DEHYDROGENASE, MITOCHONDRIAL"/>
    <property type="match status" value="1"/>
</dbReference>
<evidence type="ECO:0000256" key="8">
    <source>
        <dbReference type="ARBA" id="ARBA00041137"/>
    </source>
</evidence>
<comment type="similarity">
    <text evidence="6">Belongs to the L2HGDH family.</text>
</comment>
<dbReference type="Proteomes" id="UP000224634">
    <property type="component" value="Unassembled WGS sequence"/>
</dbReference>
<comment type="cofactor">
    <cofactor evidence="1">
        <name>FAD</name>
        <dbReference type="ChEBI" id="CHEBI:57692"/>
    </cofactor>
</comment>
<evidence type="ECO:0000256" key="3">
    <source>
        <dbReference type="ARBA" id="ARBA00022827"/>
    </source>
</evidence>
<dbReference type="OrthoDB" id="498204at2759"/>
<keyword evidence="4" id="KW-0560">Oxidoreductase</keyword>
<evidence type="ECO:0000256" key="6">
    <source>
        <dbReference type="ARBA" id="ARBA00037941"/>
    </source>
</evidence>
<organism evidence="10 11">
    <name type="scientific">Polytolypa hystricis (strain UAMH7299)</name>
    <dbReference type="NCBI Taxonomy" id="1447883"/>
    <lineage>
        <taxon>Eukaryota</taxon>
        <taxon>Fungi</taxon>
        <taxon>Dikarya</taxon>
        <taxon>Ascomycota</taxon>
        <taxon>Pezizomycotina</taxon>
        <taxon>Eurotiomycetes</taxon>
        <taxon>Eurotiomycetidae</taxon>
        <taxon>Onygenales</taxon>
        <taxon>Onygenales incertae sedis</taxon>
        <taxon>Polytolypa</taxon>
    </lineage>
</organism>